<evidence type="ECO:0000256" key="6">
    <source>
        <dbReference type="SAM" id="MobiDB-lite"/>
    </source>
</evidence>
<dbReference type="EC" id="2.3.1.30" evidence="5"/>
<dbReference type="OrthoDB" id="9815592at2"/>
<evidence type="ECO:0000256" key="5">
    <source>
        <dbReference type="PIRNR" id="PIRNR000441"/>
    </source>
</evidence>
<dbReference type="InterPro" id="IPR018357">
    <property type="entry name" value="Hexapep_transf_CS"/>
</dbReference>
<accession>A0A5B0DSG3</accession>
<dbReference type="PIRSF" id="PIRSF000441">
    <property type="entry name" value="CysE"/>
    <property type="match status" value="1"/>
</dbReference>
<sequence>MPDARHTEEISATEPDWSREKPSRLWDPSRRLLRTVRRHQALRQKRGVGAAIARRWWVLEHRFWTVITQAEIQLGTDIGGGLLLPHPNGIVLHPDAVIGANCLILQQVTLAIGPNGAPRLAGHVDIGAGAKIIGGVTIGEHAVIGANAVVTRDIPPGAIAAGVPARVIRMKM</sequence>
<protein>
    <recommendedName>
        <fullName evidence="5">Serine acetyltransferase</fullName>
        <ecNumber evidence="5">2.3.1.30</ecNumber>
    </recommendedName>
</protein>
<keyword evidence="3" id="KW-0677">Repeat</keyword>
<reference evidence="7 8" key="1">
    <citation type="submission" date="2019-08" db="EMBL/GenBank/DDBJ databases">
        <title>Aureimonas fodiniaquatilis sp. nov., isolated from a coal mine wastewater.</title>
        <authorList>
            <person name="Kim W."/>
        </authorList>
    </citation>
    <scope>NUCLEOTIDE SEQUENCE [LARGE SCALE GENOMIC DNA]</scope>
    <source>
        <strain evidence="7 8">CAU 1482</strain>
    </source>
</reference>
<organism evidence="7 8">
    <name type="scientific">Aureimonas fodinaquatilis</name>
    <dbReference type="NCBI Taxonomy" id="2565783"/>
    <lineage>
        <taxon>Bacteria</taxon>
        <taxon>Pseudomonadati</taxon>
        <taxon>Pseudomonadota</taxon>
        <taxon>Alphaproteobacteria</taxon>
        <taxon>Hyphomicrobiales</taxon>
        <taxon>Aurantimonadaceae</taxon>
        <taxon>Aureimonas</taxon>
    </lineage>
</organism>
<dbReference type="EMBL" id="VTWH01000005">
    <property type="protein sequence ID" value="KAA0968510.1"/>
    <property type="molecule type" value="Genomic_DNA"/>
</dbReference>
<dbReference type="Pfam" id="PF00132">
    <property type="entry name" value="Hexapep"/>
    <property type="match status" value="1"/>
</dbReference>
<dbReference type="InterPro" id="IPR045304">
    <property type="entry name" value="LbH_SAT"/>
</dbReference>
<keyword evidence="2 5" id="KW-0808">Transferase</keyword>
<evidence type="ECO:0000256" key="1">
    <source>
        <dbReference type="ARBA" id="ARBA00007274"/>
    </source>
</evidence>
<evidence type="ECO:0000256" key="3">
    <source>
        <dbReference type="ARBA" id="ARBA00022737"/>
    </source>
</evidence>
<dbReference type="RefSeq" id="WP_149301459.1">
    <property type="nucleotide sequence ID" value="NZ_VTWH01000005.1"/>
</dbReference>
<dbReference type="GO" id="GO:0009001">
    <property type="term" value="F:serine O-acetyltransferase activity"/>
    <property type="evidence" value="ECO:0007669"/>
    <property type="project" value="UniProtKB-EC"/>
</dbReference>
<dbReference type="PANTHER" id="PTHR42811">
    <property type="entry name" value="SERINE ACETYLTRANSFERASE"/>
    <property type="match status" value="1"/>
</dbReference>
<comment type="caution">
    <text evidence="7">The sequence shown here is derived from an EMBL/GenBank/DDBJ whole genome shotgun (WGS) entry which is preliminary data.</text>
</comment>
<evidence type="ECO:0000313" key="8">
    <source>
        <dbReference type="Proteomes" id="UP000324738"/>
    </source>
</evidence>
<dbReference type="InterPro" id="IPR001451">
    <property type="entry name" value="Hexapep"/>
</dbReference>
<dbReference type="Gene3D" id="2.160.10.10">
    <property type="entry name" value="Hexapeptide repeat proteins"/>
    <property type="match status" value="1"/>
</dbReference>
<dbReference type="SUPFAM" id="SSF51161">
    <property type="entry name" value="Trimeric LpxA-like enzymes"/>
    <property type="match status" value="1"/>
</dbReference>
<dbReference type="Proteomes" id="UP000324738">
    <property type="component" value="Unassembled WGS sequence"/>
</dbReference>
<dbReference type="PROSITE" id="PS00101">
    <property type="entry name" value="HEXAPEP_TRANSFERASES"/>
    <property type="match status" value="1"/>
</dbReference>
<evidence type="ECO:0000256" key="4">
    <source>
        <dbReference type="ARBA" id="ARBA00023315"/>
    </source>
</evidence>
<comment type="catalytic activity">
    <reaction evidence="5">
        <text>L-serine + acetyl-CoA = O-acetyl-L-serine + CoA</text>
        <dbReference type="Rhea" id="RHEA:24560"/>
        <dbReference type="ChEBI" id="CHEBI:33384"/>
        <dbReference type="ChEBI" id="CHEBI:57287"/>
        <dbReference type="ChEBI" id="CHEBI:57288"/>
        <dbReference type="ChEBI" id="CHEBI:58340"/>
        <dbReference type="EC" id="2.3.1.30"/>
    </reaction>
</comment>
<proteinExistence type="inferred from homology"/>
<dbReference type="InterPro" id="IPR011004">
    <property type="entry name" value="Trimer_LpxA-like_sf"/>
</dbReference>
<keyword evidence="4 5" id="KW-0012">Acyltransferase</keyword>
<dbReference type="GO" id="GO:0005737">
    <property type="term" value="C:cytoplasm"/>
    <property type="evidence" value="ECO:0007669"/>
    <property type="project" value="InterPro"/>
</dbReference>
<dbReference type="InterPro" id="IPR005881">
    <property type="entry name" value="Ser_O-AcTrfase"/>
</dbReference>
<dbReference type="CDD" id="cd03354">
    <property type="entry name" value="LbH_SAT"/>
    <property type="match status" value="1"/>
</dbReference>
<feature type="region of interest" description="Disordered" evidence="6">
    <location>
        <begin position="1"/>
        <end position="23"/>
    </location>
</feature>
<evidence type="ECO:0000313" key="7">
    <source>
        <dbReference type="EMBL" id="KAA0968510.1"/>
    </source>
</evidence>
<comment type="similarity">
    <text evidence="1 5">Belongs to the transferase hexapeptide repeat family.</text>
</comment>
<name>A0A5B0DSG3_9HYPH</name>
<gene>
    <name evidence="7" type="ORF">FPY71_16610</name>
</gene>
<dbReference type="AlphaFoldDB" id="A0A5B0DSG3"/>
<dbReference type="GO" id="GO:0006535">
    <property type="term" value="P:cysteine biosynthetic process from serine"/>
    <property type="evidence" value="ECO:0007669"/>
    <property type="project" value="InterPro"/>
</dbReference>
<evidence type="ECO:0000256" key="2">
    <source>
        <dbReference type="ARBA" id="ARBA00022679"/>
    </source>
</evidence>
<keyword evidence="8" id="KW-1185">Reference proteome</keyword>